<organism evidence="1 2">
    <name type="scientific">Ricinus communis</name>
    <name type="common">Castor bean</name>
    <dbReference type="NCBI Taxonomy" id="3988"/>
    <lineage>
        <taxon>Eukaryota</taxon>
        <taxon>Viridiplantae</taxon>
        <taxon>Streptophyta</taxon>
        <taxon>Embryophyta</taxon>
        <taxon>Tracheophyta</taxon>
        <taxon>Spermatophyta</taxon>
        <taxon>Magnoliopsida</taxon>
        <taxon>eudicotyledons</taxon>
        <taxon>Gunneridae</taxon>
        <taxon>Pentapetalae</taxon>
        <taxon>rosids</taxon>
        <taxon>fabids</taxon>
        <taxon>Malpighiales</taxon>
        <taxon>Euphorbiaceae</taxon>
        <taxon>Acalyphoideae</taxon>
        <taxon>Acalypheae</taxon>
        <taxon>Ricinus</taxon>
    </lineage>
</organism>
<accession>B9R6Z0</accession>
<dbReference type="InParanoid" id="B9R6Z0"/>
<gene>
    <name evidence="1" type="ORF">RCOM_1587160</name>
</gene>
<keyword evidence="2" id="KW-1185">Reference proteome</keyword>
<evidence type="ECO:0000313" key="2">
    <source>
        <dbReference type="Proteomes" id="UP000008311"/>
    </source>
</evidence>
<reference evidence="2" key="1">
    <citation type="journal article" date="2010" name="Nat. Biotechnol.">
        <title>Draft genome sequence of the oilseed species Ricinus communis.</title>
        <authorList>
            <person name="Chan A.P."/>
            <person name="Crabtree J."/>
            <person name="Zhao Q."/>
            <person name="Lorenzi H."/>
            <person name="Orvis J."/>
            <person name="Puiu D."/>
            <person name="Melake-Berhan A."/>
            <person name="Jones K.M."/>
            <person name="Redman J."/>
            <person name="Chen G."/>
            <person name="Cahoon E.B."/>
            <person name="Gedil M."/>
            <person name="Stanke M."/>
            <person name="Haas B.J."/>
            <person name="Wortman J.R."/>
            <person name="Fraser-Liggett C.M."/>
            <person name="Ravel J."/>
            <person name="Rabinowicz P.D."/>
        </authorList>
    </citation>
    <scope>NUCLEOTIDE SEQUENCE [LARGE SCALE GENOMIC DNA]</scope>
    <source>
        <strain evidence="2">cv. Hale</strain>
    </source>
</reference>
<sequence length="50" mass="5709">MPMLVRPDLASIVKEVQRHLRKDMGKKRHTPLLKPKSYADNLQVEGLGGR</sequence>
<name>B9R6Z0_RICCO</name>
<protein>
    <submittedName>
        <fullName evidence="1">Uncharacterized protein</fullName>
    </submittedName>
</protein>
<dbReference type="Proteomes" id="UP000008311">
    <property type="component" value="Unassembled WGS sequence"/>
</dbReference>
<dbReference type="AlphaFoldDB" id="B9R6Z0"/>
<evidence type="ECO:0000313" key="1">
    <source>
        <dbReference type="EMBL" id="EEF52270.1"/>
    </source>
</evidence>
<dbReference type="EMBL" id="EQ973772">
    <property type="protein sequence ID" value="EEF52270.1"/>
    <property type="molecule type" value="Genomic_DNA"/>
</dbReference>
<proteinExistence type="predicted"/>